<organism evidence="2 3">
    <name type="scientific">Treponema porcinum</name>
    <dbReference type="NCBI Taxonomy" id="261392"/>
    <lineage>
        <taxon>Bacteria</taxon>
        <taxon>Pseudomonadati</taxon>
        <taxon>Spirochaetota</taxon>
        <taxon>Spirochaetia</taxon>
        <taxon>Spirochaetales</taxon>
        <taxon>Treponemataceae</taxon>
        <taxon>Treponema</taxon>
    </lineage>
</organism>
<keyword evidence="1" id="KW-0812">Transmembrane</keyword>
<accession>A0A1T4LXV1</accession>
<evidence type="ECO:0000313" key="2">
    <source>
        <dbReference type="EMBL" id="SJZ59497.1"/>
    </source>
</evidence>
<feature type="transmembrane region" description="Helical" evidence="1">
    <location>
        <begin position="41"/>
        <end position="64"/>
    </location>
</feature>
<keyword evidence="3" id="KW-1185">Reference proteome</keyword>
<dbReference type="STRING" id="261392.SAMN02745149_01767"/>
<proteinExistence type="predicted"/>
<evidence type="ECO:0000256" key="1">
    <source>
        <dbReference type="SAM" id="Phobius"/>
    </source>
</evidence>
<dbReference type="GeneID" id="78317048"/>
<keyword evidence="1" id="KW-0472">Membrane</keyword>
<gene>
    <name evidence="2" type="ORF">SAMN02745149_01767</name>
</gene>
<reference evidence="2 3" key="1">
    <citation type="submission" date="2017-02" db="EMBL/GenBank/DDBJ databases">
        <authorList>
            <person name="Peterson S.W."/>
        </authorList>
    </citation>
    <scope>NUCLEOTIDE SEQUENCE [LARGE SCALE GENOMIC DNA]</scope>
    <source>
        <strain evidence="2 3">ATCC BAA-908</strain>
    </source>
</reference>
<feature type="transmembrane region" description="Helical" evidence="1">
    <location>
        <begin position="12"/>
        <end position="35"/>
    </location>
</feature>
<sequence length="83" mass="9814">MSIRNFFGFIGLWFKRILNIFSMGMCVFFSIAFFSDSYEKTVPLVLLIILFILLSLFNAFYYFIRSEHLRIISTDCFSAKNAR</sequence>
<dbReference type="AlphaFoldDB" id="A0A1T4LXV1"/>
<evidence type="ECO:0000313" key="3">
    <source>
        <dbReference type="Proteomes" id="UP000190423"/>
    </source>
</evidence>
<dbReference type="EMBL" id="FUWG01000013">
    <property type="protein sequence ID" value="SJZ59497.1"/>
    <property type="molecule type" value="Genomic_DNA"/>
</dbReference>
<dbReference type="RefSeq" id="WP_078933666.1">
    <property type="nucleotide sequence ID" value="NZ_FUWG01000013.1"/>
</dbReference>
<keyword evidence="1" id="KW-1133">Transmembrane helix</keyword>
<name>A0A1T4LXV1_TREPO</name>
<dbReference type="Proteomes" id="UP000190423">
    <property type="component" value="Unassembled WGS sequence"/>
</dbReference>
<protein>
    <submittedName>
        <fullName evidence="2">Uncharacterized protein</fullName>
    </submittedName>
</protein>